<dbReference type="SMART" id="SM00831">
    <property type="entry name" value="Cation_ATPase_N"/>
    <property type="match status" value="1"/>
</dbReference>
<dbReference type="PANTHER" id="PTHR42861">
    <property type="entry name" value="CALCIUM-TRANSPORTING ATPASE"/>
    <property type="match status" value="1"/>
</dbReference>
<dbReference type="GO" id="GO:0120029">
    <property type="term" value="P:proton export across plasma membrane"/>
    <property type="evidence" value="ECO:0007669"/>
    <property type="project" value="UniProtKB-UniRule"/>
</dbReference>
<keyword evidence="7 12" id="KW-0067">ATP-binding</keyword>
<keyword evidence="11 12" id="KW-0472">Membrane</keyword>
<keyword evidence="12" id="KW-0406">Ion transport</keyword>
<feature type="compositionally biased region" description="Basic and acidic residues" evidence="13">
    <location>
        <begin position="13"/>
        <end position="24"/>
    </location>
</feature>
<dbReference type="GO" id="GO:0008553">
    <property type="term" value="F:P-type proton-exporting transporter activity"/>
    <property type="evidence" value="ECO:0007669"/>
    <property type="project" value="UniProtKB-UniRule"/>
</dbReference>
<feature type="compositionally biased region" description="Polar residues" evidence="13">
    <location>
        <begin position="1"/>
        <end position="12"/>
    </location>
</feature>
<dbReference type="SFLD" id="SFLDG00002">
    <property type="entry name" value="C1.7:_P-type_atpase_like"/>
    <property type="match status" value="1"/>
</dbReference>
<reference evidence="15" key="1">
    <citation type="submission" date="2020-01" db="EMBL/GenBank/DDBJ databases">
        <title>Development of genomics and gene disruption for Polysphondylium violaceum indicates a role for the polyketide synthase stlB in stalk morphogenesis.</title>
        <authorList>
            <person name="Narita B."/>
            <person name="Kawabe Y."/>
            <person name="Kin K."/>
            <person name="Saito T."/>
            <person name="Gibbs R."/>
            <person name="Kuspa A."/>
            <person name="Muzny D."/>
            <person name="Queller D."/>
            <person name="Richards S."/>
            <person name="Strassman J."/>
            <person name="Sucgang R."/>
            <person name="Worley K."/>
            <person name="Schaap P."/>
        </authorList>
    </citation>
    <scope>NUCLEOTIDE SEQUENCE</scope>
    <source>
        <strain evidence="15">QSvi11</strain>
    </source>
</reference>
<dbReference type="InterPro" id="IPR008250">
    <property type="entry name" value="ATPase_P-typ_transduc_dom_A_sf"/>
</dbReference>
<dbReference type="Gene3D" id="3.40.1110.10">
    <property type="entry name" value="Calcium-transporting ATPase, cytoplasmic domain N"/>
    <property type="match status" value="1"/>
</dbReference>
<dbReference type="AlphaFoldDB" id="A0A8J4PKF2"/>
<feature type="transmembrane region" description="Helical" evidence="12">
    <location>
        <begin position="410"/>
        <end position="431"/>
    </location>
</feature>
<gene>
    <name evidence="15" type="ORF">CYY_009879</name>
</gene>
<dbReference type="Proteomes" id="UP000695562">
    <property type="component" value="Unassembled WGS sequence"/>
</dbReference>
<comment type="subcellular location">
    <subcellularLocation>
        <location evidence="12">Cell membrane</location>
        <topology evidence="12">Multi-pass membrane protein</topology>
    </subcellularLocation>
    <subcellularLocation>
        <location evidence="1">Membrane</location>
        <topology evidence="1">Multi-pass membrane protein</topology>
    </subcellularLocation>
</comment>
<dbReference type="Gene3D" id="1.20.1110.10">
    <property type="entry name" value="Calcium-transporting ATPase, transmembrane domain"/>
    <property type="match status" value="1"/>
</dbReference>
<keyword evidence="16" id="KW-1185">Reference proteome</keyword>
<dbReference type="SUPFAM" id="SSF81653">
    <property type="entry name" value="Calcium ATPase, transduction domain A"/>
    <property type="match status" value="1"/>
</dbReference>
<keyword evidence="12" id="KW-0375">Hydrogen ion transport</keyword>
<evidence type="ECO:0000256" key="13">
    <source>
        <dbReference type="SAM" id="MobiDB-lite"/>
    </source>
</evidence>
<dbReference type="InterPro" id="IPR018303">
    <property type="entry name" value="ATPase_P-typ_P_site"/>
</dbReference>
<dbReference type="GO" id="GO:0046872">
    <property type="term" value="F:metal ion binding"/>
    <property type="evidence" value="ECO:0007669"/>
    <property type="project" value="UniProtKB-KW"/>
</dbReference>
<feature type="transmembrane region" description="Helical" evidence="12">
    <location>
        <begin position="915"/>
        <end position="934"/>
    </location>
</feature>
<keyword evidence="10 12" id="KW-1133">Transmembrane helix</keyword>
<dbReference type="InterPro" id="IPR023299">
    <property type="entry name" value="ATPase_P-typ_cyto_dom_N"/>
</dbReference>
<dbReference type="InterPro" id="IPR036412">
    <property type="entry name" value="HAD-like_sf"/>
</dbReference>
<evidence type="ECO:0000256" key="6">
    <source>
        <dbReference type="ARBA" id="ARBA00022741"/>
    </source>
</evidence>
<dbReference type="FunFam" id="3.40.1110.10:FF:000005">
    <property type="entry name" value="Plasma membrane ATPase"/>
    <property type="match status" value="1"/>
</dbReference>
<feature type="compositionally biased region" description="Basic and acidic residues" evidence="13">
    <location>
        <begin position="35"/>
        <end position="49"/>
    </location>
</feature>
<dbReference type="InterPro" id="IPR059000">
    <property type="entry name" value="ATPase_P-type_domA"/>
</dbReference>
<evidence type="ECO:0000256" key="4">
    <source>
        <dbReference type="ARBA" id="ARBA00022692"/>
    </source>
</evidence>
<feature type="transmembrane region" description="Helical" evidence="12">
    <location>
        <begin position="809"/>
        <end position="831"/>
    </location>
</feature>
<dbReference type="InterPro" id="IPR004014">
    <property type="entry name" value="ATPase_P-typ_cation-transptr_N"/>
</dbReference>
<evidence type="ECO:0000256" key="10">
    <source>
        <dbReference type="ARBA" id="ARBA00022989"/>
    </source>
</evidence>
<protein>
    <recommendedName>
        <fullName evidence="12">Plasma membrane ATPase</fullName>
        <ecNumber evidence="12">7.1.2.1</ecNumber>
    </recommendedName>
</protein>
<organism evidence="15 16">
    <name type="scientific">Polysphondylium violaceum</name>
    <dbReference type="NCBI Taxonomy" id="133409"/>
    <lineage>
        <taxon>Eukaryota</taxon>
        <taxon>Amoebozoa</taxon>
        <taxon>Evosea</taxon>
        <taxon>Eumycetozoa</taxon>
        <taxon>Dictyostelia</taxon>
        <taxon>Dictyosteliales</taxon>
        <taxon>Dictyosteliaceae</taxon>
        <taxon>Polysphondylium</taxon>
    </lineage>
</organism>
<dbReference type="InterPro" id="IPR001757">
    <property type="entry name" value="P_typ_ATPase"/>
</dbReference>
<dbReference type="SUPFAM" id="SSF81665">
    <property type="entry name" value="Calcium ATPase, transmembrane domain M"/>
    <property type="match status" value="1"/>
</dbReference>
<dbReference type="InterPro" id="IPR044492">
    <property type="entry name" value="P_typ_ATPase_HD_dom"/>
</dbReference>
<keyword evidence="3" id="KW-0597">Phosphoprotein</keyword>
<evidence type="ECO:0000256" key="1">
    <source>
        <dbReference type="ARBA" id="ARBA00004141"/>
    </source>
</evidence>
<feature type="transmembrane region" description="Helical" evidence="12">
    <location>
        <begin position="988"/>
        <end position="1008"/>
    </location>
</feature>
<dbReference type="InterPro" id="IPR006534">
    <property type="entry name" value="P-type_ATPase_IIIA"/>
</dbReference>
<dbReference type="Gene3D" id="2.70.150.10">
    <property type="entry name" value="Calcium-transporting ATPase, cytoplasmic transduction domain A"/>
    <property type="match status" value="1"/>
</dbReference>
<dbReference type="GO" id="GO:0005524">
    <property type="term" value="F:ATP binding"/>
    <property type="evidence" value="ECO:0007669"/>
    <property type="project" value="UniProtKB-UniRule"/>
</dbReference>
<comment type="similarity">
    <text evidence="2 12">Belongs to the cation transport ATPase (P-type) (TC 3.A.3) family. Type IIIA subfamily.</text>
</comment>
<evidence type="ECO:0000256" key="12">
    <source>
        <dbReference type="RuleBase" id="RU362083"/>
    </source>
</evidence>
<dbReference type="Pfam" id="PF00122">
    <property type="entry name" value="E1-E2_ATPase"/>
    <property type="match status" value="1"/>
</dbReference>
<feature type="transmembrane region" description="Helical" evidence="12">
    <location>
        <begin position="874"/>
        <end position="895"/>
    </location>
</feature>
<evidence type="ECO:0000256" key="7">
    <source>
        <dbReference type="ARBA" id="ARBA00022840"/>
    </source>
</evidence>
<feature type="transmembrane region" description="Helical" evidence="12">
    <location>
        <begin position="946"/>
        <end position="968"/>
    </location>
</feature>
<dbReference type="PROSITE" id="PS00154">
    <property type="entry name" value="ATPASE_E1_E2"/>
    <property type="match status" value="1"/>
</dbReference>
<feature type="compositionally biased region" description="Polar residues" evidence="13">
    <location>
        <begin position="100"/>
        <end position="116"/>
    </location>
</feature>
<dbReference type="EMBL" id="AJWJ01000840">
    <property type="protein sequence ID" value="KAF2068799.1"/>
    <property type="molecule type" value="Genomic_DNA"/>
</dbReference>
<keyword evidence="12" id="KW-0813">Transport</keyword>
<dbReference type="NCBIfam" id="TIGR01494">
    <property type="entry name" value="ATPase_P-type"/>
    <property type="match status" value="2"/>
</dbReference>
<dbReference type="Gene3D" id="3.40.50.1000">
    <property type="entry name" value="HAD superfamily/HAD-like"/>
    <property type="match status" value="1"/>
</dbReference>
<evidence type="ECO:0000256" key="8">
    <source>
        <dbReference type="ARBA" id="ARBA00022842"/>
    </source>
</evidence>
<keyword evidence="4 12" id="KW-0812">Transmembrane</keyword>
<dbReference type="PRINTS" id="PR00120">
    <property type="entry name" value="HATPASE"/>
</dbReference>
<evidence type="ECO:0000256" key="5">
    <source>
        <dbReference type="ARBA" id="ARBA00022723"/>
    </source>
</evidence>
<feature type="transmembrane region" description="Helical" evidence="12">
    <location>
        <begin position="451"/>
        <end position="473"/>
    </location>
</feature>
<dbReference type="OrthoDB" id="116380at2759"/>
<dbReference type="InterPro" id="IPR023298">
    <property type="entry name" value="ATPase_P-typ_TM_dom_sf"/>
</dbReference>
<dbReference type="InterPro" id="IPR023214">
    <property type="entry name" value="HAD_sf"/>
</dbReference>
<evidence type="ECO:0000259" key="14">
    <source>
        <dbReference type="SMART" id="SM00831"/>
    </source>
</evidence>
<dbReference type="GO" id="GO:0016887">
    <property type="term" value="F:ATP hydrolysis activity"/>
    <property type="evidence" value="ECO:0007669"/>
    <property type="project" value="InterPro"/>
</dbReference>
<keyword evidence="8 12" id="KW-0460">Magnesium</keyword>
<feature type="region of interest" description="Disordered" evidence="13">
    <location>
        <begin position="1"/>
        <end position="142"/>
    </location>
</feature>
<evidence type="ECO:0000256" key="11">
    <source>
        <dbReference type="ARBA" id="ARBA00023136"/>
    </source>
</evidence>
<dbReference type="SFLD" id="SFLDS00003">
    <property type="entry name" value="Haloacid_Dehalogenase"/>
    <property type="match status" value="1"/>
</dbReference>
<dbReference type="FunFam" id="3.40.50.1000:FF:000211">
    <property type="entry name" value="Plasma membrane ATPase"/>
    <property type="match status" value="1"/>
</dbReference>
<feature type="domain" description="Cation-transporting P-type ATPase N-terminal" evidence="14">
    <location>
        <begin position="187"/>
        <end position="259"/>
    </location>
</feature>
<keyword evidence="6 12" id="KW-0547">Nucleotide-binding</keyword>
<feature type="compositionally biased region" description="Polar residues" evidence="13">
    <location>
        <begin position="52"/>
        <end position="63"/>
    </location>
</feature>
<evidence type="ECO:0000256" key="3">
    <source>
        <dbReference type="ARBA" id="ARBA00022553"/>
    </source>
</evidence>
<evidence type="ECO:0000313" key="16">
    <source>
        <dbReference type="Proteomes" id="UP000695562"/>
    </source>
</evidence>
<keyword evidence="5" id="KW-0479">Metal-binding</keyword>
<dbReference type="SFLD" id="SFLDF00027">
    <property type="entry name" value="p-type_atpase"/>
    <property type="match status" value="1"/>
</dbReference>
<keyword evidence="9 12" id="KW-1278">Translocase</keyword>
<sequence>MTNESSKQNSPDPESHNSLRHSGESNKSNISSDNDLNKHQDKADKDSKKFISGSNNTNGNNQPIELDDMNINVPTNATADTNSSPIARRGGSMSDLPPIFSSNDVSASSRTFSGWSSKKETNIKVPQNSLKSEATGTSTRDEAENYNFRSTWIPKLQRELFENPNTLKNQRDKQRETNYRRTLEREKEGIAPLASILEELKVSDQGLTSAEAQKRMEEMGPNKIPDVKRYPILEFLYFMWNPLSWTMEIAAIVSIALLDWVDFMLICILLLMNATIGFIEEHTAGNAVEALKNSLISSVRVLRDGEWKMMPSPDIVPGDVIMLKIGAVIPADCRIIEAEQVKIDQSSLTGESLPVTKKVGDECYSGSSMKQGEAKCVVTATGINTFFGRAAHLVQETEGHGHLQIILRNIGLFCICFIVVWVIAELFVDFFGYNGHCHGVGDGNCDPLNNALVLLVGGIPIAMPTVLSVTMAIGATQLSKKKAIVSRLSCIEELAAMDILCSDKTGTLTLNILTVDQPICFGGATAEDIIFHSFLACSEGEDQDAIDKAITNYTHENYPNLDYNGYKIDKHYPFNPEIKKTMGLVTCPDGRVIKTAKGAPQIILNESSNLKQVGDEVSKEIMNLADRGYRAIGISVATNAPDFDNWTFEGLIPLFDPPRHDTEETIKRALEMGVSVKMITGDQLAIAKETARRLGMGGNLFTIPFLENNDLGVSEGEVIEMADGFAEMWPEHKFKVVEELQKRKHVVGMTGDGVNDAPALKKAQIGIAVADATDAARSVSDIVLTSAGLSVIIDAIISSRKIFQRMRNYVIYSVAATVRICTTFGILTIAWNFHFPTIATVIIAILNDGTMLTISKDRVKARNEPDEWNLVEVFVMAISYGFYLVASTIVYFAIIHHTTWFEDTFNLRHLGYNNIRGLIYLQVSISGLATIFVSRSQGFSYFERPGFLVIFAFIMSQVIATFLGVYGLNSYPGENGGINGFSMQGCGWGWAVTTWIWCFLWYIPMDFIKLGLTYAFRGKITPINPDALRKIAKLFGKELPKDYSFSITSRNYGKHAAVHVDENDPKLAIANRLAEAASQHK</sequence>
<dbReference type="FunFam" id="2.70.150.10:FF:000042">
    <property type="entry name" value="Plasma membrane ATPase"/>
    <property type="match status" value="1"/>
</dbReference>
<evidence type="ECO:0000313" key="15">
    <source>
        <dbReference type="EMBL" id="KAF2068799.1"/>
    </source>
</evidence>
<dbReference type="GO" id="GO:0005886">
    <property type="term" value="C:plasma membrane"/>
    <property type="evidence" value="ECO:0007669"/>
    <property type="project" value="UniProtKB-SubCell"/>
</dbReference>
<name>A0A8J4PKF2_9MYCE</name>
<feature type="compositionally biased region" description="Polar residues" evidence="13">
    <location>
        <begin position="72"/>
        <end position="85"/>
    </location>
</feature>
<dbReference type="CDD" id="cd02076">
    <property type="entry name" value="P-type_ATPase_H"/>
    <property type="match status" value="1"/>
</dbReference>
<dbReference type="NCBIfam" id="TIGR01647">
    <property type="entry name" value="ATPase-IIIA_H"/>
    <property type="match status" value="1"/>
</dbReference>
<dbReference type="PRINTS" id="PR00119">
    <property type="entry name" value="CATATPASE"/>
</dbReference>
<feature type="compositionally biased region" description="Polar residues" evidence="13">
    <location>
        <begin position="25"/>
        <end position="34"/>
    </location>
</feature>
<dbReference type="EC" id="7.1.2.1" evidence="12"/>
<feature type="compositionally biased region" description="Polar residues" evidence="13">
    <location>
        <begin position="124"/>
        <end position="138"/>
    </location>
</feature>
<comment type="catalytic activity">
    <reaction evidence="12">
        <text>ATP + H2O + H(+)(in) = ADP + phosphate + 2 H(+)(out)</text>
        <dbReference type="Rhea" id="RHEA:20852"/>
        <dbReference type="ChEBI" id="CHEBI:15377"/>
        <dbReference type="ChEBI" id="CHEBI:15378"/>
        <dbReference type="ChEBI" id="CHEBI:30616"/>
        <dbReference type="ChEBI" id="CHEBI:43474"/>
        <dbReference type="ChEBI" id="CHEBI:456216"/>
        <dbReference type="EC" id="7.1.2.1"/>
    </reaction>
</comment>
<accession>A0A8J4PKF2</accession>
<dbReference type="Pfam" id="PF00690">
    <property type="entry name" value="Cation_ATPase_N"/>
    <property type="match status" value="1"/>
</dbReference>
<feature type="transmembrane region" description="Helical" evidence="12">
    <location>
        <begin position="249"/>
        <end position="272"/>
    </location>
</feature>
<proteinExistence type="inferred from homology"/>
<dbReference type="Pfam" id="PF00702">
    <property type="entry name" value="Hydrolase"/>
    <property type="match status" value="1"/>
</dbReference>
<evidence type="ECO:0000256" key="9">
    <source>
        <dbReference type="ARBA" id="ARBA00022967"/>
    </source>
</evidence>
<evidence type="ECO:0000256" key="2">
    <source>
        <dbReference type="ARBA" id="ARBA00008804"/>
    </source>
</evidence>
<comment type="caution">
    <text evidence="15">The sequence shown here is derived from an EMBL/GenBank/DDBJ whole genome shotgun (WGS) entry which is preliminary data.</text>
</comment>
<dbReference type="SUPFAM" id="SSF56784">
    <property type="entry name" value="HAD-like"/>
    <property type="match status" value="1"/>
</dbReference>
<feature type="transmembrane region" description="Helical" evidence="12">
    <location>
        <begin position="837"/>
        <end position="854"/>
    </location>
</feature>